<proteinExistence type="inferred from homology"/>
<evidence type="ECO:0000256" key="5">
    <source>
        <dbReference type="ARBA" id="ARBA00023049"/>
    </source>
</evidence>
<comment type="cofactor">
    <cofactor evidence="6">
        <name>Zn(2+)</name>
        <dbReference type="ChEBI" id="CHEBI:29105"/>
    </cofactor>
    <text evidence="6">Binds 1 zinc ion per subunit.</text>
</comment>
<protein>
    <recommendedName>
        <fullName evidence="7">Peptidase M48 domain-containing protein</fullName>
    </recommendedName>
</protein>
<organism evidence="8 9">
    <name type="scientific">Batrachochytrium dendrobatidis (strain JEL423)</name>
    <dbReference type="NCBI Taxonomy" id="403673"/>
    <lineage>
        <taxon>Eukaryota</taxon>
        <taxon>Fungi</taxon>
        <taxon>Fungi incertae sedis</taxon>
        <taxon>Chytridiomycota</taxon>
        <taxon>Chytridiomycota incertae sedis</taxon>
        <taxon>Chytridiomycetes</taxon>
        <taxon>Rhizophydiales</taxon>
        <taxon>Rhizophydiales incertae sedis</taxon>
        <taxon>Batrachochytrium</taxon>
    </lineage>
</organism>
<dbReference type="Pfam" id="PF01435">
    <property type="entry name" value="Peptidase_M48"/>
    <property type="match status" value="1"/>
</dbReference>
<keyword evidence="4 6" id="KW-0862">Zinc</keyword>
<dbReference type="OrthoDB" id="7464992at2759"/>
<evidence type="ECO:0000256" key="1">
    <source>
        <dbReference type="ARBA" id="ARBA00022670"/>
    </source>
</evidence>
<dbReference type="PANTHER" id="PTHR22726">
    <property type="entry name" value="METALLOENDOPEPTIDASE OMA1"/>
    <property type="match status" value="1"/>
</dbReference>
<reference evidence="8 9" key="1">
    <citation type="submission" date="2006-10" db="EMBL/GenBank/DDBJ databases">
        <title>The Genome Sequence of Batrachochytrium dendrobatidis JEL423.</title>
        <authorList>
            <consortium name="The Broad Institute Genome Sequencing Platform"/>
            <person name="Birren B."/>
            <person name="Lander E."/>
            <person name="Galagan J."/>
            <person name="Cuomo C."/>
            <person name="Devon K."/>
            <person name="Jaffe D."/>
            <person name="Butler J."/>
            <person name="Alvarez P."/>
            <person name="Gnerre S."/>
            <person name="Grabherr M."/>
            <person name="Kleber M."/>
            <person name="Mauceli E."/>
            <person name="Brockman W."/>
            <person name="Young S."/>
            <person name="LaButti K."/>
            <person name="Sykes S."/>
            <person name="DeCaprio D."/>
            <person name="Crawford M."/>
            <person name="Koehrsen M."/>
            <person name="Engels R."/>
            <person name="Montgomery P."/>
            <person name="Pearson M."/>
            <person name="Howarth C."/>
            <person name="Larson L."/>
            <person name="White J."/>
            <person name="O'Leary S."/>
            <person name="Kodira C."/>
            <person name="Zeng Q."/>
            <person name="Yandava C."/>
            <person name="Alvarado L."/>
            <person name="Longcore J."/>
            <person name="James T."/>
        </authorList>
    </citation>
    <scope>NUCLEOTIDE SEQUENCE [LARGE SCALE GENOMIC DNA]</scope>
    <source>
        <strain evidence="8 9">JEL423</strain>
    </source>
</reference>
<dbReference type="InterPro" id="IPR001915">
    <property type="entry name" value="Peptidase_M48"/>
</dbReference>
<dbReference type="InterPro" id="IPR051156">
    <property type="entry name" value="Mito/Outer_Membr_Metalloprot"/>
</dbReference>
<keyword evidence="1 6" id="KW-0645">Protease</keyword>
<dbReference type="AlphaFoldDB" id="A0A177WEF8"/>
<evidence type="ECO:0000256" key="2">
    <source>
        <dbReference type="ARBA" id="ARBA00022723"/>
    </source>
</evidence>
<dbReference type="GO" id="GO:0034982">
    <property type="term" value="P:mitochondrial protein processing"/>
    <property type="evidence" value="ECO:0007669"/>
    <property type="project" value="TreeGrafter"/>
</dbReference>
<evidence type="ECO:0000313" key="8">
    <source>
        <dbReference type="EMBL" id="OAJ38423.1"/>
    </source>
</evidence>
<dbReference type="GO" id="GO:0046872">
    <property type="term" value="F:metal ion binding"/>
    <property type="evidence" value="ECO:0007669"/>
    <property type="project" value="UniProtKB-KW"/>
</dbReference>
<keyword evidence="3 6" id="KW-0378">Hydrolase</keyword>
<evidence type="ECO:0000256" key="3">
    <source>
        <dbReference type="ARBA" id="ARBA00022801"/>
    </source>
</evidence>
<dbReference type="EMBL" id="DS022301">
    <property type="protein sequence ID" value="OAJ38423.1"/>
    <property type="molecule type" value="Genomic_DNA"/>
</dbReference>
<evidence type="ECO:0000256" key="4">
    <source>
        <dbReference type="ARBA" id="ARBA00022833"/>
    </source>
</evidence>
<accession>A0A177WEF8</accession>
<gene>
    <name evidence="8" type="ORF">BDEG_22359</name>
</gene>
<keyword evidence="5 6" id="KW-0482">Metalloprotease</keyword>
<dbReference type="CDD" id="cd07331">
    <property type="entry name" value="M48C_Oma1_like"/>
    <property type="match status" value="1"/>
</dbReference>
<dbReference type="STRING" id="403673.A0A177WEF8"/>
<feature type="domain" description="Peptidase M48" evidence="7">
    <location>
        <begin position="195"/>
        <end position="369"/>
    </location>
</feature>
<dbReference type="GO" id="GO:0005743">
    <property type="term" value="C:mitochondrial inner membrane"/>
    <property type="evidence" value="ECO:0007669"/>
    <property type="project" value="TreeGrafter"/>
</dbReference>
<dbReference type="VEuPathDB" id="FungiDB:BDEG_22359"/>
<keyword evidence="2" id="KW-0479">Metal-binding</keyword>
<dbReference type="PANTHER" id="PTHR22726:SF1">
    <property type="entry name" value="METALLOENDOPEPTIDASE OMA1, MITOCHONDRIAL"/>
    <property type="match status" value="1"/>
</dbReference>
<dbReference type="GO" id="GO:0006515">
    <property type="term" value="P:protein quality control for misfolded or incompletely synthesized proteins"/>
    <property type="evidence" value="ECO:0007669"/>
    <property type="project" value="TreeGrafter"/>
</dbReference>
<dbReference type="eggNOG" id="KOG2661">
    <property type="taxonomic scope" value="Eukaryota"/>
</dbReference>
<reference evidence="8 9" key="2">
    <citation type="submission" date="2016-05" db="EMBL/GenBank/DDBJ databases">
        <title>Lineage-specific infection strategies underlie the spectrum of fungal disease in amphibians.</title>
        <authorList>
            <person name="Cuomo C.A."/>
            <person name="Farrer R.A."/>
            <person name="James T."/>
            <person name="Longcore J."/>
            <person name="Birren B."/>
        </authorList>
    </citation>
    <scope>NUCLEOTIDE SEQUENCE [LARGE SCALE GENOMIC DNA]</scope>
    <source>
        <strain evidence="8 9">JEL423</strain>
    </source>
</reference>
<evidence type="ECO:0000313" key="9">
    <source>
        <dbReference type="Proteomes" id="UP000077115"/>
    </source>
</evidence>
<sequence length="402" mass="45126">MVSNQIQLDPLAHLMALLPQLLTRTFSSIGRQATTIQSIVKISNKLVIQSVGQSVGQPVSQSVGQLASPISQRSLVSSVQFRSQYQYQSKPSRRITKNTTLVSPITASDGYQRFKNGHPRIYPSKRFYLLIGGCIVLFSVYYYEHLETVPISGRRRFNDVSPGMERLIGNQTYEAVMHEYRHAILPAYHPQSVFVRRIAGRLIKASGLASPDWEVFVINDPQTNAFVLPNGKIFVFSGIIPIAMNEDGIATILGHEIAHHVARHSAEKLAWGKLLLIPQILITLFLGPDYGSLFRGMIMELAILRPFSRKCESEADYIGLQIMSKACYNPSSAIQLWQRMSASQVGANMPQFLSTHPSDESRIDQIQKWLPEAMQTYVDSGCNEMQMINRGFIGALRKWTNI</sequence>
<dbReference type="Proteomes" id="UP000077115">
    <property type="component" value="Unassembled WGS sequence"/>
</dbReference>
<comment type="similarity">
    <text evidence="6">Belongs to the peptidase M48 family.</text>
</comment>
<name>A0A177WEF8_BATDL</name>
<evidence type="ECO:0000256" key="6">
    <source>
        <dbReference type="RuleBase" id="RU003983"/>
    </source>
</evidence>
<evidence type="ECO:0000259" key="7">
    <source>
        <dbReference type="Pfam" id="PF01435"/>
    </source>
</evidence>
<dbReference type="Gene3D" id="3.30.2010.10">
    <property type="entry name" value="Metalloproteases ('zincins'), catalytic domain"/>
    <property type="match status" value="1"/>
</dbReference>
<dbReference type="GO" id="GO:0004222">
    <property type="term" value="F:metalloendopeptidase activity"/>
    <property type="evidence" value="ECO:0007669"/>
    <property type="project" value="InterPro"/>
</dbReference>